<dbReference type="Gene3D" id="3.40.630.10">
    <property type="entry name" value="Zn peptidases"/>
    <property type="match status" value="1"/>
</dbReference>
<comment type="caution">
    <text evidence="5">The sequence shown here is derived from an EMBL/GenBank/DDBJ whole genome shotgun (WGS) entry which is preliminary data.</text>
</comment>
<dbReference type="AlphaFoldDB" id="A0A7W8TTS4"/>
<evidence type="ECO:0000313" key="6">
    <source>
        <dbReference type="Proteomes" id="UP000580797"/>
    </source>
</evidence>
<dbReference type="NCBIfam" id="NF005914">
    <property type="entry name" value="PRK07907.1"/>
    <property type="match status" value="1"/>
</dbReference>
<dbReference type="GO" id="GO:0006508">
    <property type="term" value="P:proteolysis"/>
    <property type="evidence" value="ECO:0007669"/>
    <property type="project" value="UniProtKB-KW"/>
</dbReference>
<accession>A0A7W8TTS4</accession>
<dbReference type="InterPro" id="IPR002933">
    <property type="entry name" value="Peptidase_M20"/>
</dbReference>
<keyword evidence="3" id="KW-0378">Hydrolase</keyword>
<evidence type="ECO:0000259" key="4">
    <source>
        <dbReference type="Pfam" id="PF07687"/>
    </source>
</evidence>
<evidence type="ECO:0000313" key="5">
    <source>
        <dbReference type="EMBL" id="MBB5511930.1"/>
    </source>
</evidence>
<evidence type="ECO:0000256" key="2">
    <source>
        <dbReference type="ARBA" id="ARBA00022723"/>
    </source>
</evidence>
<dbReference type="GO" id="GO:0008233">
    <property type="term" value="F:peptidase activity"/>
    <property type="evidence" value="ECO:0007669"/>
    <property type="project" value="UniProtKB-KW"/>
</dbReference>
<protein>
    <submittedName>
        <fullName evidence="5">Acetylornithine deacetylase/succinyl-diaminopimelate desuccinylase-like protein</fullName>
    </submittedName>
</protein>
<sequence>MATHSIPSQDAVDVDAIRQIVSKNFSTSVEHLKNLARIPSVAWDSFDPIHVRRSAEAVAELARELGFNDVRIATAPKPDGTEGSPAVLAKKPAAPGKPTILLYAHHDVQPPGDRELWDSEPFEPEQRGDRLYGRGAADDKAGVMAHWSAIRALEESTPDHGLGITLFIEGEEEAGSPSFRNFLEAHREDLAADVIVVADSANWSVGTPALTTSLRGMLGAEFEIRALDHAVHSGMFGGPILDAPILAARLVASLHDADGNVAVAGLEQRDTATVEYDEEQFRSDSSVVEGYRLAGSGKITDRLWNRPAISLIGLDMVSVANSANALIPQVRGKLSVRLAPGQDPVAAGETLRTHIEGLDLQGAEVRFTVTEAGSAYLQDAEHDAAARLMNESLRDAWGTDPVNTGIGGSIPFIADLKELYPSAHILITGVEDPDSRAHSANESLHLPEFEKAITAEALLLARLAAGGLGASSPE</sequence>
<gene>
    <name evidence="5" type="ORF">HD598_000617</name>
</gene>
<dbReference type="GO" id="GO:0046872">
    <property type="term" value="F:metal ion binding"/>
    <property type="evidence" value="ECO:0007669"/>
    <property type="project" value="UniProtKB-KW"/>
</dbReference>
<evidence type="ECO:0000256" key="3">
    <source>
        <dbReference type="ARBA" id="ARBA00022801"/>
    </source>
</evidence>
<proteinExistence type="predicted"/>
<dbReference type="Gene3D" id="3.30.70.360">
    <property type="match status" value="1"/>
</dbReference>
<dbReference type="Proteomes" id="UP000580797">
    <property type="component" value="Unassembled WGS sequence"/>
</dbReference>
<feature type="domain" description="Peptidase M20 dimerisation" evidence="4">
    <location>
        <begin position="214"/>
        <end position="357"/>
    </location>
</feature>
<dbReference type="Pfam" id="PF01546">
    <property type="entry name" value="Peptidase_M20"/>
    <property type="match status" value="1"/>
</dbReference>
<dbReference type="PANTHER" id="PTHR43270:SF12">
    <property type="entry name" value="SUCCINYL-DIAMINOPIMELATE DESUCCINYLASE"/>
    <property type="match status" value="1"/>
</dbReference>
<dbReference type="EMBL" id="JACHDR010000001">
    <property type="protein sequence ID" value="MBB5511930.1"/>
    <property type="molecule type" value="Genomic_DNA"/>
</dbReference>
<keyword evidence="2" id="KW-0479">Metal-binding</keyword>
<organism evidence="5 6">
    <name type="scientific">Neomicrococcus aestuarii</name>
    <dbReference type="NCBI Taxonomy" id="556325"/>
    <lineage>
        <taxon>Bacteria</taxon>
        <taxon>Bacillati</taxon>
        <taxon>Actinomycetota</taxon>
        <taxon>Actinomycetes</taxon>
        <taxon>Micrococcales</taxon>
        <taxon>Micrococcaceae</taxon>
        <taxon>Neomicrococcus</taxon>
    </lineage>
</organism>
<dbReference type="SUPFAM" id="SSF53187">
    <property type="entry name" value="Zn-dependent exopeptidases"/>
    <property type="match status" value="1"/>
</dbReference>
<dbReference type="InterPro" id="IPR011650">
    <property type="entry name" value="Peptidase_M20_dimer"/>
</dbReference>
<dbReference type="RefSeq" id="WP_183663727.1">
    <property type="nucleotide sequence ID" value="NZ_BAAARH010000003.1"/>
</dbReference>
<dbReference type="PANTHER" id="PTHR43270">
    <property type="entry name" value="BETA-ALA-HIS DIPEPTIDASE"/>
    <property type="match status" value="1"/>
</dbReference>
<dbReference type="Pfam" id="PF07687">
    <property type="entry name" value="M20_dimer"/>
    <property type="match status" value="1"/>
</dbReference>
<reference evidence="5 6" key="1">
    <citation type="submission" date="2020-08" db="EMBL/GenBank/DDBJ databases">
        <title>Sequencing the genomes of 1000 actinobacteria strains.</title>
        <authorList>
            <person name="Klenk H.-P."/>
        </authorList>
    </citation>
    <scope>NUCLEOTIDE SEQUENCE [LARGE SCALE GENOMIC DNA]</scope>
    <source>
        <strain evidence="5 6">DSM 105783</strain>
    </source>
</reference>
<evidence type="ECO:0000256" key="1">
    <source>
        <dbReference type="ARBA" id="ARBA00022670"/>
    </source>
</evidence>
<dbReference type="InterPro" id="IPR051458">
    <property type="entry name" value="Cyt/Met_Dipeptidase"/>
</dbReference>
<keyword evidence="1" id="KW-0645">Protease</keyword>
<name>A0A7W8TTS4_9MICC</name>